<name>A0A078GI40_BRANA</name>
<keyword evidence="2" id="KW-1185">Reference proteome</keyword>
<dbReference type="Gramene" id="CDY24867">
    <property type="protein sequence ID" value="CDY24867"/>
    <property type="gene ID" value="GSBRNA2T00028605001"/>
</dbReference>
<proteinExistence type="predicted"/>
<dbReference type="PaxDb" id="3708-A0A078GI40"/>
<evidence type="ECO:0000313" key="2">
    <source>
        <dbReference type="Proteomes" id="UP000028999"/>
    </source>
</evidence>
<dbReference type="AlphaFoldDB" id="A0A078GI40"/>
<sequence>MSRFQKRNFLQAIHSSSPHNRLFQNTKCRGSI</sequence>
<dbReference type="EMBL" id="LK032165">
    <property type="protein sequence ID" value="CDY24867.1"/>
    <property type="molecule type" value="Genomic_DNA"/>
</dbReference>
<organism evidence="1 2">
    <name type="scientific">Brassica napus</name>
    <name type="common">Rape</name>
    <dbReference type="NCBI Taxonomy" id="3708"/>
    <lineage>
        <taxon>Eukaryota</taxon>
        <taxon>Viridiplantae</taxon>
        <taxon>Streptophyta</taxon>
        <taxon>Embryophyta</taxon>
        <taxon>Tracheophyta</taxon>
        <taxon>Spermatophyta</taxon>
        <taxon>Magnoliopsida</taxon>
        <taxon>eudicotyledons</taxon>
        <taxon>Gunneridae</taxon>
        <taxon>Pentapetalae</taxon>
        <taxon>rosids</taxon>
        <taxon>malvids</taxon>
        <taxon>Brassicales</taxon>
        <taxon>Brassicaceae</taxon>
        <taxon>Brassiceae</taxon>
        <taxon>Brassica</taxon>
    </lineage>
</organism>
<accession>A0A078GI40</accession>
<protein>
    <submittedName>
        <fullName evidence="1">BnaA03g59710D protein</fullName>
    </submittedName>
</protein>
<evidence type="ECO:0000313" key="1">
    <source>
        <dbReference type="EMBL" id="CDY24867.1"/>
    </source>
</evidence>
<dbReference type="Proteomes" id="UP000028999">
    <property type="component" value="Unassembled WGS sequence"/>
</dbReference>
<reference evidence="1 2" key="1">
    <citation type="journal article" date="2014" name="Science">
        <title>Plant genetics. Early allopolyploid evolution in the post-Neolithic Brassica napus oilseed genome.</title>
        <authorList>
            <person name="Chalhoub B."/>
            <person name="Denoeud F."/>
            <person name="Liu S."/>
            <person name="Parkin I.A."/>
            <person name="Tang H."/>
            <person name="Wang X."/>
            <person name="Chiquet J."/>
            <person name="Belcram H."/>
            <person name="Tong C."/>
            <person name="Samans B."/>
            <person name="Correa M."/>
            <person name="Da Silva C."/>
            <person name="Just J."/>
            <person name="Falentin C."/>
            <person name="Koh C.S."/>
            <person name="Le Clainche I."/>
            <person name="Bernard M."/>
            <person name="Bento P."/>
            <person name="Noel B."/>
            <person name="Labadie K."/>
            <person name="Alberti A."/>
            <person name="Charles M."/>
            <person name="Arnaud D."/>
            <person name="Guo H."/>
            <person name="Daviaud C."/>
            <person name="Alamery S."/>
            <person name="Jabbari K."/>
            <person name="Zhao M."/>
            <person name="Edger P.P."/>
            <person name="Chelaifa H."/>
            <person name="Tack D."/>
            <person name="Lassalle G."/>
            <person name="Mestiri I."/>
            <person name="Schnel N."/>
            <person name="Le Paslier M.C."/>
            <person name="Fan G."/>
            <person name="Renault V."/>
            <person name="Bayer P.E."/>
            <person name="Golicz A.A."/>
            <person name="Manoli S."/>
            <person name="Lee T.H."/>
            <person name="Thi V.H."/>
            <person name="Chalabi S."/>
            <person name="Hu Q."/>
            <person name="Fan C."/>
            <person name="Tollenaere R."/>
            <person name="Lu Y."/>
            <person name="Battail C."/>
            <person name="Shen J."/>
            <person name="Sidebottom C.H."/>
            <person name="Wang X."/>
            <person name="Canaguier A."/>
            <person name="Chauveau A."/>
            <person name="Berard A."/>
            <person name="Deniot G."/>
            <person name="Guan M."/>
            <person name="Liu Z."/>
            <person name="Sun F."/>
            <person name="Lim Y.P."/>
            <person name="Lyons E."/>
            <person name="Town C.D."/>
            <person name="Bancroft I."/>
            <person name="Wang X."/>
            <person name="Meng J."/>
            <person name="Ma J."/>
            <person name="Pires J.C."/>
            <person name="King G.J."/>
            <person name="Brunel D."/>
            <person name="Delourme R."/>
            <person name="Renard M."/>
            <person name="Aury J.M."/>
            <person name="Adams K.L."/>
            <person name="Batley J."/>
            <person name="Snowdon R.J."/>
            <person name="Tost J."/>
            <person name="Edwards D."/>
            <person name="Zhou Y."/>
            <person name="Hua W."/>
            <person name="Sharpe A.G."/>
            <person name="Paterson A.H."/>
            <person name="Guan C."/>
            <person name="Wincker P."/>
        </authorList>
    </citation>
    <scope>NUCLEOTIDE SEQUENCE [LARGE SCALE GENOMIC DNA]</scope>
    <source>
        <strain evidence="2">cv. Darmor-bzh</strain>
    </source>
</reference>
<gene>
    <name evidence="1" type="primary">BnaA03g59710D</name>
    <name evidence="1" type="ORF">GSBRNA2T00028605001</name>
</gene>